<gene>
    <name evidence="1" type="ORF">mc_862</name>
</gene>
<dbReference type="EMBL" id="MG807320">
    <property type="protein sequence ID" value="AVL95249.1"/>
    <property type="molecule type" value="Genomic_DNA"/>
</dbReference>
<proteinExistence type="predicted"/>
<protein>
    <submittedName>
        <fullName evidence="1">Uncharacterized protein</fullName>
    </submittedName>
</protein>
<organism evidence="1 2">
    <name type="scientific">Moumouvirus australiensis</name>
    <dbReference type="NCBI Taxonomy" id="2109587"/>
    <lineage>
        <taxon>Viruses</taxon>
        <taxon>Varidnaviria</taxon>
        <taxon>Bamfordvirae</taxon>
        <taxon>Nucleocytoviricota</taxon>
        <taxon>Megaviricetes</taxon>
        <taxon>Imitervirales</taxon>
        <taxon>Mimiviridae</taxon>
        <taxon>Megamimivirinae</taxon>
        <taxon>Moumouvirus</taxon>
        <taxon>Moumouvirus australiense</taxon>
    </lineage>
</organism>
<reference evidence="2" key="1">
    <citation type="submission" date="2018-01" db="EMBL/GenBank/DDBJ databases">
        <title>Testimony of 'menage a trois' revealed by the proteome of Megavirus virophage.</title>
        <authorList>
            <person name="Jeudy S."/>
            <person name="Bertaux L."/>
            <person name="Alempic J.-M."/>
            <person name="Lartigue A."/>
            <person name="Legendre M."/>
            <person name="Philippe N."/>
            <person name="Beucher L."/>
            <person name="Biondi E."/>
            <person name="Juul S."/>
            <person name="Turner D."/>
            <person name="Coute Y."/>
            <person name="Claverie J.-M."/>
            <person name="Abergel C."/>
        </authorList>
    </citation>
    <scope>NUCLEOTIDE SEQUENCE [LARGE SCALE GENOMIC DNA]</scope>
</reference>
<evidence type="ECO:0000313" key="1">
    <source>
        <dbReference type="EMBL" id="AVL95249.1"/>
    </source>
</evidence>
<accession>A0A2P1EMZ9</accession>
<name>A0A2P1EMZ9_9VIRU</name>
<dbReference type="Proteomes" id="UP000289600">
    <property type="component" value="Segment"/>
</dbReference>
<evidence type="ECO:0000313" key="2">
    <source>
        <dbReference type="Proteomes" id="UP000289600"/>
    </source>
</evidence>
<sequence>MDSEEEKIFIKNDYLLFYSINKTYFEQLIKTLSVCSTKCYFIFNSSSIIILGYYNKLQNFFVEMNVENYCKNDVSKIIKVNLHELNKQIDVLNNSEKILIYAKYNNKLLLKTIDLYKNQTTKIKLSVSNKKHYQFVDNTKNYQENIFLKSSSAKIMLRHLLNKSNKVKITIKNNNIFLKDVNDIPKPILLNNIIEITYNSLELYLFTKYLDMNAKIFFQINNDFSLCLKTNIPNIGNVYCLFKNLTT</sequence>
<keyword evidence="2" id="KW-1185">Reference proteome</keyword>
<dbReference type="Gene3D" id="3.70.10.10">
    <property type="match status" value="1"/>
</dbReference>